<organism evidence="1 2">
    <name type="scientific">Symbiodinium pilosum</name>
    <name type="common">Dinoflagellate</name>
    <dbReference type="NCBI Taxonomy" id="2952"/>
    <lineage>
        <taxon>Eukaryota</taxon>
        <taxon>Sar</taxon>
        <taxon>Alveolata</taxon>
        <taxon>Dinophyceae</taxon>
        <taxon>Suessiales</taxon>
        <taxon>Symbiodiniaceae</taxon>
        <taxon>Symbiodinium</taxon>
    </lineage>
</organism>
<proteinExistence type="predicted"/>
<accession>A0A812L237</accession>
<dbReference type="EMBL" id="CAJNIZ010005258">
    <property type="protein sequence ID" value="CAE7240248.1"/>
    <property type="molecule type" value="Genomic_DNA"/>
</dbReference>
<keyword evidence="2" id="KW-1185">Reference proteome</keyword>
<sequence length="177" mass="18850">MVVRVTSADEVYIEVVRVEKEFQAALDLWKKDADAINEFFSERLGAGQLELSADAAAEAEKEKYEAEVKAAEEEEREAPPAPDPQDLVVLASGSSSWVDKAIFTVGEALEARRPIFNFLLAPGPATQEAPAADEAAAAEEEQVLKGAGAGGEQALARLRAEAAQGLPEGFGCFRADT</sequence>
<dbReference type="Proteomes" id="UP000649617">
    <property type="component" value="Unassembled WGS sequence"/>
</dbReference>
<evidence type="ECO:0000313" key="1">
    <source>
        <dbReference type="EMBL" id="CAE7240248.1"/>
    </source>
</evidence>
<gene>
    <name evidence="1" type="primary">CPK1</name>
    <name evidence="1" type="ORF">SPIL2461_LOCUS4093</name>
</gene>
<dbReference type="AlphaFoldDB" id="A0A812L237"/>
<comment type="caution">
    <text evidence="1">The sequence shown here is derived from an EMBL/GenBank/DDBJ whole genome shotgun (WGS) entry which is preliminary data.</text>
</comment>
<evidence type="ECO:0000313" key="2">
    <source>
        <dbReference type="Proteomes" id="UP000649617"/>
    </source>
</evidence>
<name>A0A812L237_SYMPI</name>
<reference evidence="1" key="1">
    <citation type="submission" date="2021-02" db="EMBL/GenBank/DDBJ databases">
        <authorList>
            <person name="Dougan E. K."/>
            <person name="Rhodes N."/>
            <person name="Thang M."/>
            <person name="Chan C."/>
        </authorList>
    </citation>
    <scope>NUCLEOTIDE SEQUENCE</scope>
</reference>
<protein>
    <submittedName>
        <fullName evidence="1">CPK1 protein</fullName>
    </submittedName>
</protein>